<dbReference type="Pfam" id="PF13205">
    <property type="entry name" value="Big_5"/>
    <property type="match status" value="1"/>
</dbReference>
<reference evidence="6 7" key="1">
    <citation type="journal article" date="2019" name="Int. J. Syst. Evol. Microbiol.">
        <title>Clostridium fermenticellae sp. nov., isolated from the mud in a fermentation cellar for the production of the Chinese liquor, baijiu.</title>
        <authorList>
            <person name="Xu P.X."/>
            <person name="Chai L.J."/>
            <person name="Qiu T."/>
            <person name="Zhang X.J."/>
            <person name="Lu Z.M."/>
            <person name="Xiao C."/>
            <person name="Wang S.T."/>
            <person name="Shen C.H."/>
            <person name="Shi J.S."/>
            <person name="Xu Z.H."/>
        </authorList>
    </citation>
    <scope>NUCLEOTIDE SEQUENCE [LARGE SCALE GENOMIC DNA]</scope>
    <source>
        <strain evidence="6 7">JN500901</strain>
    </source>
</reference>
<dbReference type="KEGG" id="cfer:D4Z93_01930"/>
<accession>A0A386H143</accession>
<feature type="domain" description="Bacterial Ig-like" evidence="4">
    <location>
        <begin position="184"/>
        <end position="241"/>
    </location>
</feature>
<dbReference type="InterPro" id="IPR032812">
    <property type="entry name" value="SbsA_Ig"/>
</dbReference>
<sequence length="419" mass="46759">MTKNLKKFLLFVFVIAFYQLGSHNLVLASSVDNTQVTSSSAVTLTQNKIDNDYDTSQSTTNSAIEKDSTSSTVNDTSGNSVREITSVCNVEVDKKWTITLSQPVDISSARNSIKVIDKKTNKEVPIDISISGQGLYITVSVTDKYNPGSDYRLFISTDLVSRYNKHLPQAVSMNFKTDSVITSIDDLNVSVNQCDDYRLPTTLTATMSDGQKKQVSVTWDKALDTGAPVGTYIYHGTVKGYSKLVTLTFTLNPFEPVTSISNSYRTQSSVQVNLYNYLMNEDNRQSVWTRAIELHGGVTSNNCAYFASESLRRAGLTSLPEWVANTIQLTQKLLSFGWQICYDLSKLLPGDICFTTSYGNGPTHTYTFMKWVDPDYHEYGYICDNQGDEYNGSPFHIRNINFATAAKDALSYFMYLPQT</sequence>
<evidence type="ECO:0000256" key="1">
    <source>
        <dbReference type="ARBA" id="ARBA00022729"/>
    </source>
</evidence>
<dbReference type="Pfam" id="PF07532">
    <property type="entry name" value="Big_4"/>
    <property type="match status" value="1"/>
</dbReference>
<evidence type="ECO:0008006" key="8">
    <source>
        <dbReference type="Google" id="ProtNLM"/>
    </source>
</evidence>
<proteinExistence type="predicted"/>
<evidence type="ECO:0000313" key="6">
    <source>
        <dbReference type="EMBL" id="AYD39366.1"/>
    </source>
</evidence>
<keyword evidence="1 3" id="KW-0732">Signal</keyword>
<dbReference type="RefSeq" id="WP_119970075.1">
    <property type="nucleotide sequence ID" value="NZ_CP032416.1"/>
</dbReference>
<evidence type="ECO:0000313" key="7">
    <source>
        <dbReference type="Proteomes" id="UP000266301"/>
    </source>
</evidence>
<dbReference type="InterPro" id="IPR011081">
    <property type="entry name" value="Big_4"/>
</dbReference>
<evidence type="ECO:0000259" key="4">
    <source>
        <dbReference type="Pfam" id="PF07532"/>
    </source>
</evidence>
<keyword evidence="7" id="KW-1185">Reference proteome</keyword>
<name>A0A386H143_9CLOT</name>
<organism evidence="6 7">
    <name type="scientific">Clostridium fermenticellae</name>
    <dbReference type="NCBI Taxonomy" id="2068654"/>
    <lineage>
        <taxon>Bacteria</taxon>
        <taxon>Bacillati</taxon>
        <taxon>Bacillota</taxon>
        <taxon>Clostridia</taxon>
        <taxon>Eubacteriales</taxon>
        <taxon>Clostridiaceae</taxon>
        <taxon>Clostridium</taxon>
    </lineage>
</organism>
<dbReference type="EMBL" id="CP032416">
    <property type="protein sequence ID" value="AYD39366.1"/>
    <property type="molecule type" value="Genomic_DNA"/>
</dbReference>
<dbReference type="AlphaFoldDB" id="A0A386H143"/>
<evidence type="ECO:0000256" key="3">
    <source>
        <dbReference type="SAM" id="SignalP"/>
    </source>
</evidence>
<feature type="domain" description="SbsA Ig-like" evidence="5">
    <location>
        <begin position="89"/>
        <end position="177"/>
    </location>
</feature>
<dbReference type="OrthoDB" id="1938239at2"/>
<feature type="chain" id="PRO_5017324305" description="Ig-like domain-containing protein" evidence="3">
    <location>
        <begin position="29"/>
        <end position="419"/>
    </location>
</feature>
<dbReference type="Proteomes" id="UP000266301">
    <property type="component" value="Chromosome"/>
</dbReference>
<protein>
    <recommendedName>
        <fullName evidence="8">Ig-like domain-containing protein</fullName>
    </recommendedName>
</protein>
<evidence type="ECO:0000259" key="5">
    <source>
        <dbReference type="Pfam" id="PF13205"/>
    </source>
</evidence>
<evidence type="ECO:0000256" key="2">
    <source>
        <dbReference type="SAM" id="MobiDB-lite"/>
    </source>
</evidence>
<feature type="region of interest" description="Disordered" evidence="2">
    <location>
        <begin position="54"/>
        <end position="77"/>
    </location>
</feature>
<gene>
    <name evidence="6" type="ORF">D4Z93_01930</name>
</gene>
<feature type="signal peptide" evidence="3">
    <location>
        <begin position="1"/>
        <end position="28"/>
    </location>
</feature>